<keyword evidence="6" id="KW-0406">Ion transport</keyword>
<keyword evidence="8" id="KW-0472">Membrane</keyword>
<evidence type="ECO:0000256" key="7">
    <source>
        <dbReference type="ARBA" id="ARBA00023128"/>
    </source>
</evidence>
<evidence type="ECO:0000256" key="4">
    <source>
        <dbReference type="ARBA" id="ARBA00022547"/>
    </source>
</evidence>
<protein>
    <submittedName>
        <fullName evidence="10">Uncharacterized protein</fullName>
    </submittedName>
</protein>
<evidence type="ECO:0000256" key="5">
    <source>
        <dbReference type="ARBA" id="ARBA00022781"/>
    </source>
</evidence>
<reference evidence="10 11" key="1">
    <citation type="submission" date="2021-05" db="EMBL/GenBank/DDBJ databases">
        <title>Genome Assembly of Synthetic Allotetraploid Brassica napus Reveals Homoeologous Exchanges between Subgenomes.</title>
        <authorList>
            <person name="Davis J.T."/>
        </authorList>
    </citation>
    <scope>NUCLEOTIDE SEQUENCE [LARGE SCALE GENOMIC DNA]</scope>
    <source>
        <strain evidence="11">cv. Da-Ae</strain>
        <tissue evidence="10">Seedling</tissue>
    </source>
</reference>
<keyword evidence="7" id="KW-0496">Mitochondrion</keyword>
<sequence>MSTTRLIPSINSTNQVQEVEALATVTIQAEEPKMDENLIQDRELDPVTESSQDNNDDHESIVTALNPHLHSETSASLVIGVPRLLIMRRPMVHHRKKMCLAPKSWRFKYKGHLVKKRRLDVVQTILEFQWRELSSSESKLSGELGRMLSGTSGEDLGTVPSVDLMRERAGTKEQSLKLKSGYQKDFPFATHAATESGIQVVFETVLQDIQEPAPCLPKKAELDATLQTSLTLTMNQAKPTRKFNSVSSRLRFVLVSLQSHKEYGLSEVDEAVDSWTRKWCKDWWFNFKQSATVREAFRLQYYRETCYSEQFLMKQKSLSNVVQTWSKQKLMIKNIDVHITCTADQEYDVILHSGNLVLNHYLPCMQIVNFRWTLLVEKLNNDVMIRSNVAEWRTNLGSGHYVLVFFLVLVRLIYTGRHKGHCMKLAQAYNDWSDGRHIPQLTLAESNLEMVNLFCLFCMLHWLPETDAELARLAVFESVLQRPNVYEALSKMCGTLNWQTRKHIDIDATAASSPENVESDIIMQDSVARVVRQIRGVSLDLKDLGVRVHSLLVLVLLRIRGRTESFWKEVDHVKGLWKNRADLKVEEAGIAVLFGLDCFVWFCAGEIVGRGFTFTGYYPLLTLEETEQPH</sequence>
<keyword evidence="3" id="KW-0813">Transport</keyword>
<evidence type="ECO:0000256" key="9">
    <source>
        <dbReference type="ARBA" id="ARBA00023310"/>
    </source>
</evidence>
<evidence type="ECO:0000313" key="11">
    <source>
        <dbReference type="Proteomes" id="UP000824890"/>
    </source>
</evidence>
<keyword evidence="9" id="KW-0066">ATP synthesis</keyword>
<gene>
    <name evidence="10" type="ORF">HID58_012713</name>
</gene>
<evidence type="ECO:0000256" key="2">
    <source>
        <dbReference type="ARBA" id="ARBA00005699"/>
    </source>
</evidence>
<evidence type="ECO:0000256" key="3">
    <source>
        <dbReference type="ARBA" id="ARBA00022448"/>
    </source>
</evidence>
<keyword evidence="5" id="KW-0375">Hydrogen ion transport</keyword>
<evidence type="ECO:0000313" key="10">
    <source>
        <dbReference type="EMBL" id="KAH0935596.1"/>
    </source>
</evidence>
<dbReference type="Proteomes" id="UP000824890">
    <property type="component" value="Unassembled WGS sequence"/>
</dbReference>
<proteinExistence type="inferred from homology"/>
<comment type="caution">
    <text evidence="10">The sequence shown here is derived from an EMBL/GenBank/DDBJ whole genome shotgun (WGS) entry which is preliminary data.</text>
</comment>
<dbReference type="Pfam" id="PF04718">
    <property type="entry name" value="ATP-synt_G"/>
    <property type="match status" value="1"/>
</dbReference>
<keyword evidence="11" id="KW-1185">Reference proteome</keyword>
<keyword evidence="4" id="KW-0138">CF(0)</keyword>
<dbReference type="PANTHER" id="PTHR12386">
    <property type="entry name" value="ATP SYNTHASE SUBUNIT"/>
    <property type="match status" value="1"/>
</dbReference>
<dbReference type="InterPro" id="IPR006808">
    <property type="entry name" value="ATP_synth_F0_gsu_mt"/>
</dbReference>
<dbReference type="EMBL" id="JAGKQM010000003">
    <property type="protein sequence ID" value="KAH0935596.1"/>
    <property type="molecule type" value="Genomic_DNA"/>
</dbReference>
<evidence type="ECO:0000256" key="8">
    <source>
        <dbReference type="ARBA" id="ARBA00023136"/>
    </source>
</evidence>
<comment type="subcellular location">
    <subcellularLocation>
        <location evidence="1">Mitochondrion membrane</location>
    </subcellularLocation>
</comment>
<organism evidence="10 11">
    <name type="scientific">Brassica napus</name>
    <name type="common">Rape</name>
    <dbReference type="NCBI Taxonomy" id="3708"/>
    <lineage>
        <taxon>Eukaryota</taxon>
        <taxon>Viridiplantae</taxon>
        <taxon>Streptophyta</taxon>
        <taxon>Embryophyta</taxon>
        <taxon>Tracheophyta</taxon>
        <taxon>Spermatophyta</taxon>
        <taxon>Magnoliopsida</taxon>
        <taxon>eudicotyledons</taxon>
        <taxon>Gunneridae</taxon>
        <taxon>Pentapetalae</taxon>
        <taxon>rosids</taxon>
        <taxon>malvids</taxon>
        <taxon>Brassicales</taxon>
        <taxon>Brassicaceae</taxon>
        <taxon>Brassiceae</taxon>
        <taxon>Brassica</taxon>
    </lineage>
</organism>
<evidence type="ECO:0000256" key="6">
    <source>
        <dbReference type="ARBA" id="ARBA00023065"/>
    </source>
</evidence>
<evidence type="ECO:0000256" key="1">
    <source>
        <dbReference type="ARBA" id="ARBA00004325"/>
    </source>
</evidence>
<name>A0ABQ8E1U6_BRANA</name>
<comment type="similarity">
    <text evidence="2">Belongs to the ATPase g subunit family.</text>
</comment>
<accession>A0ABQ8E1U6</accession>